<organism evidence="2 3">
    <name type="scientific">Brucella haematophila</name>
    <dbReference type="NCBI Taxonomy" id="419474"/>
    <lineage>
        <taxon>Bacteria</taxon>
        <taxon>Pseudomonadati</taxon>
        <taxon>Pseudomonadota</taxon>
        <taxon>Alphaproteobacteria</taxon>
        <taxon>Hyphomicrobiales</taxon>
        <taxon>Brucellaceae</taxon>
        <taxon>Brucella/Ochrobactrum group</taxon>
        <taxon>Brucella</taxon>
    </lineage>
</organism>
<dbReference type="InterPro" id="IPR041657">
    <property type="entry name" value="HTH_17"/>
</dbReference>
<dbReference type="InterPro" id="IPR010093">
    <property type="entry name" value="SinI_DNA-bd"/>
</dbReference>
<dbReference type="Proteomes" id="UP000704467">
    <property type="component" value="Unassembled WGS sequence"/>
</dbReference>
<protein>
    <submittedName>
        <fullName evidence="2">Helix-turn-helix domain-containing protein</fullName>
    </submittedName>
</protein>
<feature type="domain" description="Helix-turn-helix" evidence="1">
    <location>
        <begin position="7"/>
        <end position="55"/>
    </location>
</feature>
<evidence type="ECO:0000259" key="1">
    <source>
        <dbReference type="Pfam" id="PF12728"/>
    </source>
</evidence>
<keyword evidence="3" id="KW-1185">Reference proteome</keyword>
<dbReference type="SUPFAM" id="SSF46955">
    <property type="entry name" value="Putative DNA-binding domain"/>
    <property type="match status" value="1"/>
</dbReference>
<proteinExistence type="predicted"/>
<gene>
    <name evidence="2" type="ORF">HED55_13045</name>
</gene>
<dbReference type="EMBL" id="JAAVLN010000002">
    <property type="protein sequence ID" value="NKC03863.1"/>
    <property type="molecule type" value="Genomic_DNA"/>
</dbReference>
<sequence length="80" mass="9148">MTHQYAYRPEDVAKLWGCSSRQIRNMINSGQLEAFRVGKLLRITPAAVEEYERRNAVSVKSEGVQLHCPVRGWRSQTLCA</sequence>
<dbReference type="NCBIfam" id="TIGR01764">
    <property type="entry name" value="excise"/>
    <property type="match status" value="1"/>
</dbReference>
<accession>A0ABX1DN11</accession>
<evidence type="ECO:0000313" key="3">
    <source>
        <dbReference type="Proteomes" id="UP000704467"/>
    </source>
</evidence>
<evidence type="ECO:0000313" key="2">
    <source>
        <dbReference type="EMBL" id="NKC03863.1"/>
    </source>
</evidence>
<name>A0ABX1DN11_9HYPH</name>
<reference evidence="2 3" key="1">
    <citation type="submission" date="2020-03" db="EMBL/GenBank/DDBJ databases">
        <title>Whole genome sequencing of clinical and environmental type strains of Ochrobactrum.</title>
        <authorList>
            <person name="Dharne M."/>
        </authorList>
    </citation>
    <scope>NUCLEOTIDE SEQUENCE [LARGE SCALE GENOMIC DNA]</scope>
    <source>
        <strain evidence="2 3">CIP 109452</strain>
    </source>
</reference>
<dbReference type="Pfam" id="PF12728">
    <property type="entry name" value="HTH_17"/>
    <property type="match status" value="1"/>
</dbReference>
<comment type="caution">
    <text evidence="2">The sequence shown here is derived from an EMBL/GenBank/DDBJ whole genome shotgun (WGS) entry which is preliminary data.</text>
</comment>
<dbReference type="InterPro" id="IPR009061">
    <property type="entry name" value="DNA-bd_dom_put_sf"/>
</dbReference>